<reference evidence="8" key="1">
    <citation type="submission" date="2016-10" db="EMBL/GenBank/DDBJ databases">
        <authorList>
            <person name="Varghese N."/>
            <person name="Submissions S."/>
        </authorList>
    </citation>
    <scope>NUCLEOTIDE SEQUENCE [LARGE SCALE GENOMIC DNA]</scope>
    <source>
        <strain evidence="8">DSM 45237</strain>
    </source>
</reference>
<keyword evidence="5 6" id="KW-0472">Membrane</keyword>
<feature type="transmembrane region" description="Helical" evidence="6">
    <location>
        <begin position="118"/>
        <end position="139"/>
    </location>
</feature>
<evidence type="ECO:0000313" key="8">
    <source>
        <dbReference type="Proteomes" id="UP000181980"/>
    </source>
</evidence>
<proteinExistence type="predicted"/>
<feature type="transmembrane region" description="Helical" evidence="6">
    <location>
        <begin position="234"/>
        <end position="254"/>
    </location>
</feature>
<dbReference type="RefSeq" id="WP_083288521.1">
    <property type="nucleotide sequence ID" value="NZ_FNUC01000003.1"/>
</dbReference>
<dbReference type="PANTHER" id="PTHR32196">
    <property type="entry name" value="ABC TRANSPORTER PERMEASE PROTEIN YPHD-RELATED-RELATED"/>
    <property type="match status" value="1"/>
</dbReference>
<sequence length="352" mass="36008">MIRAFIERRSDPGTEHAPAPPGDGRQAASARLLLAVIRLGPTLLLAILAVVFTVASPYFLTSGNLQNLGAQSSIVMALALGQLIVVLIRGIDISVGSVIGFSVVFAAVVGGTGNGWQFLLLALLGGALIGTINGAVIVWGRLPQPFIVTLATLGAAAGAAQLLTDGTAVVGLPDLITTIGGGELGPVPTPVLLVGVLGLLLWYVTTRTQWGRWLYALGGNPEGATRMGLPVGRITMAAFVISGVTAACAGIIAAGRTNTATPLAGTGAELDSIIAVVIGDASLFGGRGTVVNVLVGALILGTIRNGLDLLGVSPYMQQVAVGVIVLAALELDVIRRRLEERVKRLTALEVER</sequence>
<evidence type="ECO:0000256" key="5">
    <source>
        <dbReference type="ARBA" id="ARBA00023136"/>
    </source>
</evidence>
<dbReference type="GO" id="GO:0022857">
    <property type="term" value="F:transmembrane transporter activity"/>
    <property type="evidence" value="ECO:0007669"/>
    <property type="project" value="InterPro"/>
</dbReference>
<evidence type="ECO:0000256" key="2">
    <source>
        <dbReference type="ARBA" id="ARBA00022475"/>
    </source>
</evidence>
<feature type="transmembrane region" description="Helical" evidence="6">
    <location>
        <begin position="95"/>
        <end position="112"/>
    </location>
</feature>
<dbReference type="STRING" id="561176.SAMN04488561_1665"/>
<dbReference type="OrthoDB" id="9808136at2"/>
<evidence type="ECO:0000313" key="7">
    <source>
        <dbReference type="EMBL" id="SEE54046.1"/>
    </source>
</evidence>
<dbReference type="Proteomes" id="UP000181980">
    <property type="component" value="Unassembled WGS sequence"/>
</dbReference>
<evidence type="ECO:0000256" key="4">
    <source>
        <dbReference type="ARBA" id="ARBA00022989"/>
    </source>
</evidence>
<feature type="transmembrane region" description="Helical" evidence="6">
    <location>
        <begin position="146"/>
        <end position="164"/>
    </location>
</feature>
<dbReference type="EMBL" id="FNUC01000003">
    <property type="protein sequence ID" value="SEE54046.1"/>
    <property type="molecule type" value="Genomic_DNA"/>
</dbReference>
<keyword evidence="4 6" id="KW-1133">Transmembrane helix</keyword>
<dbReference type="CDD" id="cd06579">
    <property type="entry name" value="TM_PBP1_transp_AraH_like"/>
    <property type="match status" value="1"/>
</dbReference>
<evidence type="ECO:0000256" key="1">
    <source>
        <dbReference type="ARBA" id="ARBA00004651"/>
    </source>
</evidence>
<protein>
    <submittedName>
        <fullName evidence="7">Monosaccharide ABC transporter membrane protein, CUT2 family</fullName>
    </submittedName>
</protein>
<dbReference type="PANTHER" id="PTHR32196:SF72">
    <property type="entry name" value="RIBOSE IMPORT PERMEASE PROTEIN RBSC"/>
    <property type="match status" value="1"/>
</dbReference>
<comment type="subcellular location">
    <subcellularLocation>
        <location evidence="1">Cell membrane</location>
        <topology evidence="1">Multi-pass membrane protein</topology>
    </subcellularLocation>
</comment>
<name>A0A1H5JNI4_9ACTN</name>
<evidence type="ECO:0000256" key="6">
    <source>
        <dbReference type="SAM" id="Phobius"/>
    </source>
</evidence>
<feature type="transmembrane region" description="Helical" evidence="6">
    <location>
        <begin position="184"/>
        <end position="204"/>
    </location>
</feature>
<feature type="transmembrane region" description="Helical" evidence="6">
    <location>
        <begin position="68"/>
        <end position="88"/>
    </location>
</feature>
<organism evidence="7 8">
    <name type="scientific">Jiangella alba</name>
    <dbReference type="NCBI Taxonomy" id="561176"/>
    <lineage>
        <taxon>Bacteria</taxon>
        <taxon>Bacillati</taxon>
        <taxon>Actinomycetota</taxon>
        <taxon>Actinomycetes</taxon>
        <taxon>Jiangellales</taxon>
        <taxon>Jiangellaceae</taxon>
        <taxon>Jiangella</taxon>
    </lineage>
</organism>
<keyword evidence="8" id="KW-1185">Reference proteome</keyword>
<evidence type="ECO:0000256" key="3">
    <source>
        <dbReference type="ARBA" id="ARBA00022692"/>
    </source>
</evidence>
<dbReference type="Pfam" id="PF02653">
    <property type="entry name" value="BPD_transp_2"/>
    <property type="match status" value="1"/>
</dbReference>
<dbReference type="InterPro" id="IPR001851">
    <property type="entry name" value="ABC_transp_permease"/>
</dbReference>
<keyword evidence="3 6" id="KW-0812">Transmembrane</keyword>
<dbReference type="GO" id="GO:0005886">
    <property type="term" value="C:plasma membrane"/>
    <property type="evidence" value="ECO:0007669"/>
    <property type="project" value="UniProtKB-SubCell"/>
</dbReference>
<accession>A0A1H5JNI4</accession>
<dbReference type="AlphaFoldDB" id="A0A1H5JNI4"/>
<feature type="transmembrane region" description="Helical" evidence="6">
    <location>
        <begin position="32"/>
        <end position="56"/>
    </location>
</feature>
<gene>
    <name evidence="7" type="ORF">SAMN04488561_1665</name>
</gene>
<keyword evidence="2" id="KW-1003">Cell membrane</keyword>